<keyword evidence="3" id="KW-0411">Iron-sulfur</keyword>
<keyword evidence="6" id="KW-1185">Reference proteome</keyword>
<organism evidence="5 6">
    <name type="scientific">Geoalkalibacter halelectricus</name>
    <dbReference type="NCBI Taxonomy" id="2847045"/>
    <lineage>
        <taxon>Bacteria</taxon>
        <taxon>Pseudomonadati</taxon>
        <taxon>Thermodesulfobacteriota</taxon>
        <taxon>Desulfuromonadia</taxon>
        <taxon>Desulfuromonadales</taxon>
        <taxon>Geoalkalibacteraceae</taxon>
        <taxon>Geoalkalibacter</taxon>
    </lineage>
</organism>
<dbReference type="InterPro" id="IPR017896">
    <property type="entry name" value="4Fe4S_Fe-S-bd"/>
</dbReference>
<dbReference type="SUPFAM" id="SSF54862">
    <property type="entry name" value="4Fe-4S ferredoxins"/>
    <property type="match status" value="1"/>
</dbReference>
<name>A0ABY5ZM30_9BACT</name>
<evidence type="ECO:0000259" key="4">
    <source>
        <dbReference type="PROSITE" id="PS51379"/>
    </source>
</evidence>
<protein>
    <submittedName>
        <fullName evidence="5">4Fe-4S binding protein</fullName>
    </submittedName>
</protein>
<dbReference type="PROSITE" id="PS51379">
    <property type="entry name" value="4FE4S_FER_2"/>
    <property type="match status" value="1"/>
</dbReference>
<evidence type="ECO:0000256" key="3">
    <source>
        <dbReference type="ARBA" id="ARBA00023014"/>
    </source>
</evidence>
<evidence type="ECO:0000313" key="6">
    <source>
        <dbReference type="Proteomes" id="UP001060414"/>
    </source>
</evidence>
<sequence>MAIYHCHGSDPVYYINSDLCMGCEACVPACPIDAIEKVQ</sequence>
<reference evidence="5" key="1">
    <citation type="journal article" date="2022" name="Environ. Microbiol.">
        <title>Geoalkalibacter halelectricus SAP #1 sp. nov. possessing extracellular electron transfer and mineral#reducing capabilities from a haloalkaline environment.</title>
        <authorList>
            <person name="Yadav S."/>
            <person name="Singh R."/>
            <person name="Sundharam S.S."/>
            <person name="Chaudhary S."/>
            <person name="Krishnamurthi S."/>
            <person name="Patil S.A."/>
        </authorList>
    </citation>
    <scope>NUCLEOTIDE SEQUENCE</scope>
    <source>
        <strain evidence="5">SAP-1</strain>
    </source>
</reference>
<keyword evidence="1" id="KW-0479">Metal-binding</keyword>
<feature type="domain" description="4Fe-4S ferredoxin-type" evidence="4">
    <location>
        <begin position="11"/>
        <end position="39"/>
    </location>
</feature>
<dbReference type="Proteomes" id="UP001060414">
    <property type="component" value="Chromosome"/>
</dbReference>
<dbReference type="PROSITE" id="PS00198">
    <property type="entry name" value="4FE4S_FER_1"/>
    <property type="match status" value="1"/>
</dbReference>
<dbReference type="Pfam" id="PF00037">
    <property type="entry name" value="Fer4"/>
    <property type="match status" value="1"/>
</dbReference>
<keyword evidence="2" id="KW-0408">Iron</keyword>
<proteinExistence type="predicted"/>
<dbReference type="InterPro" id="IPR017900">
    <property type="entry name" value="4Fe4S_Fe_S_CS"/>
</dbReference>
<accession>A0ABY5ZM30</accession>
<evidence type="ECO:0000256" key="2">
    <source>
        <dbReference type="ARBA" id="ARBA00023004"/>
    </source>
</evidence>
<evidence type="ECO:0000256" key="1">
    <source>
        <dbReference type="ARBA" id="ARBA00022723"/>
    </source>
</evidence>
<evidence type="ECO:0000313" key="5">
    <source>
        <dbReference type="EMBL" id="UWZ78784.1"/>
    </source>
</evidence>
<dbReference type="Gene3D" id="3.30.70.20">
    <property type="match status" value="1"/>
</dbReference>
<dbReference type="EMBL" id="CP092109">
    <property type="protein sequence ID" value="UWZ78784.1"/>
    <property type="molecule type" value="Genomic_DNA"/>
</dbReference>
<gene>
    <name evidence="5" type="ORF">L9S41_14000</name>
</gene>